<keyword evidence="8" id="KW-0675">Receptor</keyword>
<dbReference type="PANTHER" id="PTHR40980">
    <property type="entry name" value="PLUG DOMAIN-CONTAINING PROTEIN"/>
    <property type="match status" value="1"/>
</dbReference>
<feature type="domain" description="TonB-dependent receptor-like beta-barrel" evidence="6">
    <location>
        <begin position="800"/>
        <end position="1104"/>
    </location>
</feature>
<feature type="signal peptide" evidence="5">
    <location>
        <begin position="1"/>
        <end position="29"/>
    </location>
</feature>
<protein>
    <submittedName>
        <fullName evidence="8">TonB-dependent receptor</fullName>
    </submittedName>
</protein>
<dbReference type="InterPro" id="IPR036942">
    <property type="entry name" value="Beta-barrel_TonB_sf"/>
</dbReference>
<keyword evidence="2 4" id="KW-0472">Membrane</keyword>
<comment type="caution">
    <text evidence="8">The sequence shown here is derived from an EMBL/GenBank/DDBJ whole genome shotgun (WGS) entry which is preliminary data.</text>
</comment>
<feature type="domain" description="TonB-dependent receptor plug" evidence="7">
    <location>
        <begin position="70"/>
        <end position="164"/>
    </location>
</feature>
<evidence type="ECO:0000256" key="3">
    <source>
        <dbReference type="ARBA" id="ARBA00023237"/>
    </source>
</evidence>
<comment type="similarity">
    <text evidence="4">Belongs to the TonB-dependent receptor family.</text>
</comment>
<evidence type="ECO:0000313" key="9">
    <source>
        <dbReference type="Proteomes" id="UP001205566"/>
    </source>
</evidence>
<evidence type="ECO:0000256" key="2">
    <source>
        <dbReference type="ARBA" id="ARBA00023136"/>
    </source>
</evidence>
<proteinExistence type="inferred from homology"/>
<dbReference type="InterPro" id="IPR037066">
    <property type="entry name" value="Plug_dom_sf"/>
</dbReference>
<dbReference type="InterPro" id="IPR010104">
    <property type="entry name" value="TonB_rcpt_bac"/>
</dbReference>
<reference evidence="8" key="1">
    <citation type="thesis" date="2020" institute="Technische Universitat Dresden" country="Dresden, Germany">
        <title>The Agarolytic System of Microbulbifer elongatus PORT2, Isolated from Batu Karas, Pangandaran West Java Indonesia.</title>
        <authorList>
            <person name="Anggraeni S.R."/>
        </authorList>
    </citation>
    <scope>NUCLEOTIDE SEQUENCE</scope>
    <source>
        <strain evidence="8">PORT2</strain>
    </source>
</reference>
<dbReference type="Proteomes" id="UP001205566">
    <property type="component" value="Unassembled WGS sequence"/>
</dbReference>
<keyword evidence="4" id="KW-0798">TonB box</keyword>
<name>A0ABT1P4K4_9GAMM</name>
<organism evidence="8 9">
    <name type="scientific">Microbulbifer elongatus</name>
    <dbReference type="NCBI Taxonomy" id="86173"/>
    <lineage>
        <taxon>Bacteria</taxon>
        <taxon>Pseudomonadati</taxon>
        <taxon>Pseudomonadota</taxon>
        <taxon>Gammaproteobacteria</taxon>
        <taxon>Cellvibrionales</taxon>
        <taxon>Microbulbiferaceae</taxon>
        <taxon>Microbulbifer</taxon>
    </lineage>
</organism>
<dbReference type="Pfam" id="PF00593">
    <property type="entry name" value="TonB_dep_Rec_b-barrel"/>
    <property type="match status" value="1"/>
</dbReference>
<sequence length="1165" mass="128847">MSTSTVRNRFRMSALSVAVLSACSGQAFAQEDSKEDESQYQALEEIQVTGIRASIEKSIDDKRYGGNIKDTINAEDIGKTTDQNIAEALSRVTGVSMQTADGEGTTITVRGANAQQNNISLNGVQLGSTEFSQAVDLSSFSADILSKIEVVKTPSADHDEGSLGANINLVSAKPLEVNEGLNITGQGRYNDLAEGEDYKASATYTGKFFNDTFGVIVTAFDETNSVRKDQYEAEDFEVRTSRIATDQNGNEVEDVTGIAVPFSHMQLFQNERDRQGVNLGLQWYATETTEVNANVSWNKQDIVSVMHDLRTRTGTYGNMFEGEYVDGVVMEGPSEWTDPQADWHTIDTETRTFTKMLNRTALGDISQGTNRFTNENAIVSLDLTQQIGDSVVVSGGLNYSKAEQLPGESYYVNMQNFDRINARQLMYTSADDIQPVGYDCTSGRCVLVAGTDMVDHGDVLPPDELHTRDNFSDTGFNPDDLAAQHLSYLTKNERAVEDTQKSAYFDVDWDVDFAGVNKLEFGAKVSSREKYVDNQVNLINNITEGVTTIDPTTGEIFTTIRGLADISGTNIAGGAFPVDDFMESLGYSRDHITDGWAIVDAAKAFDVALGNRDVAVAPDNTETRSADLENEAVYFKGNFAFMDDRLTGDVGVRYVTTTVETAGYSGVNFHSDPNNNGRVFDPFVLEQNRDSSLAECPGIIWHGGTNYTEEVRWSRVDGQGYNTEGTVTREDDTPLPDAGPCFDPLLVPGNATSGPIHEWWVWRHSDLSTEQYNIYEDRQFDENGNLIPGRDLSRRWSPVTDEHEYSAVLPSLNLNYIINDEMVGRFAVSKTMARPQIDSLRPGFKVVETVWGERTANAITLFNTKLDPLESNNLDLSLEWYFGDNALLAAGLFYKDMTNFEESQTIVTYMKDLRGMGLEEGEGPSVAESPVITADNLENCMPKRIQGNDQLNADWALSGDPEQLCAQFRTTEINNGKGAEIKGLELQYTQTYDMLPGVFAGLGTMLNYTYQDSAYEQEVSSIDSSILLAELPVAYTPEHSYNATVFWEQNGHQLRLAYQGTSDQLAQRSWSNGSLWQEGRKTLDLSASYALNDNITLSFQATNLTDEGVRTYYTSRFMDLGDVDADGNTVLFDEGNPLEGEATKSRTVADYRTGRTFRLGVQARF</sequence>
<dbReference type="PROSITE" id="PS51257">
    <property type="entry name" value="PROKAR_LIPOPROTEIN"/>
    <property type="match status" value="1"/>
</dbReference>
<accession>A0ABT1P4K4</accession>
<dbReference type="InterPro" id="IPR012910">
    <property type="entry name" value="Plug_dom"/>
</dbReference>
<gene>
    <name evidence="8" type="ORF">HXX02_16455</name>
</gene>
<dbReference type="Gene3D" id="2.170.130.10">
    <property type="entry name" value="TonB-dependent receptor, plug domain"/>
    <property type="match status" value="1"/>
</dbReference>
<dbReference type="InterPro" id="IPR000531">
    <property type="entry name" value="Beta-barrel_TonB"/>
</dbReference>
<keyword evidence="3" id="KW-0998">Cell outer membrane</keyword>
<evidence type="ECO:0000313" key="8">
    <source>
        <dbReference type="EMBL" id="MCQ3831033.1"/>
    </source>
</evidence>
<dbReference type="PANTHER" id="PTHR40980:SF3">
    <property type="entry name" value="TONB-DEPENDENT RECEPTOR-LIKE BETA-BARREL DOMAIN-CONTAINING PROTEIN"/>
    <property type="match status" value="1"/>
</dbReference>
<dbReference type="Pfam" id="PF07715">
    <property type="entry name" value="Plug"/>
    <property type="match status" value="1"/>
</dbReference>
<feature type="chain" id="PRO_5046467399" evidence="5">
    <location>
        <begin position="30"/>
        <end position="1165"/>
    </location>
</feature>
<evidence type="ECO:0000259" key="7">
    <source>
        <dbReference type="Pfam" id="PF07715"/>
    </source>
</evidence>
<evidence type="ECO:0000256" key="5">
    <source>
        <dbReference type="SAM" id="SignalP"/>
    </source>
</evidence>
<keyword evidence="5" id="KW-0732">Signal</keyword>
<dbReference type="NCBIfam" id="TIGR01782">
    <property type="entry name" value="TonB-Xanth-Caul"/>
    <property type="match status" value="1"/>
</dbReference>
<dbReference type="RefSeq" id="WP_255875953.1">
    <property type="nucleotide sequence ID" value="NZ_JACASI010000045.1"/>
</dbReference>
<dbReference type="EMBL" id="JACASI010000045">
    <property type="protein sequence ID" value="MCQ3831033.1"/>
    <property type="molecule type" value="Genomic_DNA"/>
</dbReference>
<keyword evidence="9" id="KW-1185">Reference proteome</keyword>
<dbReference type="SUPFAM" id="SSF56935">
    <property type="entry name" value="Porins"/>
    <property type="match status" value="1"/>
</dbReference>
<evidence type="ECO:0000256" key="1">
    <source>
        <dbReference type="ARBA" id="ARBA00004442"/>
    </source>
</evidence>
<evidence type="ECO:0000256" key="4">
    <source>
        <dbReference type="RuleBase" id="RU003357"/>
    </source>
</evidence>
<evidence type="ECO:0000259" key="6">
    <source>
        <dbReference type="Pfam" id="PF00593"/>
    </source>
</evidence>
<comment type="subcellular location">
    <subcellularLocation>
        <location evidence="1 4">Cell outer membrane</location>
    </subcellularLocation>
</comment>
<dbReference type="Gene3D" id="2.40.170.20">
    <property type="entry name" value="TonB-dependent receptor, beta-barrel domain"/>
    <property type="match status" value="1"/>
</dbReference>